<dbReference type="PROSITE" id="PS00135">
    <property type="entry name" value="TRYPSIN_SER"/>
    <property type="match status" value="1"/>
</dbReference>
<dbReference type="AlphaFoldDB" id="A0AAV7Y0Z7"/>
<dbReference type="FunFam" id="2.40.10.10:FF:000002">
    <property type="entry name" value="Transmembrane protease serine"/>
    <property type="match status" value="1"/>
</dbReference>
<dbReference type="InterPro" id="IPR018114">
    <property type="entry name" value="TRYPSIN_HIS"/>
</dbReference>
<name>A0AAV7Y0Z7_9NEOP</name>
<dbReference type="PROSITE" id="PS51257">
    <property type="entry name" value="PROKAR_LIPOPROTEIN"/>
    <property type="match status" value="1"/>
</dbReference>
<keyword evidence="4" id="KW-0732">Signal</keyword>
<feature type="signal peptide" evidence="4">
    <location>
        <begin position="1"/>
        <end position="18"/>
    </location>
</feature>
<dbReference type="InterPro" id="IPR001314">
    <property type="entry name" value="Peptidase_S1A"/>
</dbReference>
<feature type="domain" description="Peptidase S1" evidence="5">
    <location>
        <begin position="58"/>
        <end position="308"/>
    </location>
</feature>
<dbReference type="Proteomes" id="UP001075354">
    <property type="component" value="Chromosome 2"/>
</dbReference>
<keyword evidence="7" id="KW-1185">Reference proteome</keyword>
<evidence type="ECO:0000256" key="1">
    <source>
        <dbReference type="ARBA" id="ARBA00023157"/>
    </source>
</evidence>
<comment type="similarity">
    <text evidence="2">Belongs to the peptidase S1 family. CLIP subfamily.</text>
</comment>
<sequence>MALRLLLVLAAVAACAHGAAWQHRSFPEPPQQTLWPLSDLEVPDFSAGQQDGDVDPQIVGGNDAQDHEFPHQVSMQVYGGGYRQQHICGGTLIAARWVLTAAHCAWGVPQYASVLVLAGKTNLQVKEDGQVSAVVTDMYAHEDYRTGWNHGVGPNDVALLKLLTEIKESDTIKYAQLPVGGSIPTGKAILSGWGSISKTTDIEIPARLQKAEFEIIPYQDCKDAINKVDPDDVNPLRDTNVCVGSLTKAGLSSCQGDSGGPLIQRATDGAVTVIGITSWGYVPCGQDPTPSVFTRVSAFNNWIVNVQSDHA</sequence>
<dbReference type="InterPro" id="IPR033116">
    <property type="entry name" value="TRYPSIN_SER"/>
</dbReference>
<dbReference type="PROSITE" id="PS50240">
    <property type="entry name" value="TRYPSIN_DOM"/>
    <property type="match status" value="1"/>
</dbReference>
<keyword evidence="3" id="KW-0645">Protease</keyword>
<protein>
    <recommendedName>
        <fullName evidence="5">Peptidase S1 domain-containing protein</fullName>
    </recommendedName>
</protein>
<proteinExistence type="inferred from homology"/>
<dbReference type="PANTHER" id="PTHR24250:SF27">
    <property type="entry name" value="ELASTASE 2 LIKE"/>
    <property type="match status" value="1"/>
</dbReference>
<evidence type="ECO:0000256" key="3">
    <source>
        <dbReference type="RuleBase" id="RU363034"/>
    </source>
</evidence>
<dbReference type="Gene3D" id="2.40.10.10">
    <property type="entry name" value="Trypsin-like serine proteases"/>
    <property type="match status" value="1"/>
</dbReference>
<accession>A0AAV7Y0Z7</accession>
<gene>
    <name evidence="6" type="ORF">ONE63_005934</name>
</gene>
<evidence type="ECO:0000259" key="5">
    <source>
        <dbReference type="PROSITE" id="PS50240"/>
    </source>
</evidence>
<dbReference type="CDD" id="cd00190">
    <property type="entry name" value="Tryp_SPc"/>
    <property type="match status" value="1"/>
</dbReference>
<comment type="caution">
    <text evidence="6">The sequence shown here is derived from an EMBL/GenBank/DDBJ whole genome shotgun (WGS) entry which is preliminary data.</text>
</comment>
<feature type="chain" id="PRO_5043372777" description="Peptidase S1 domain-containing protein" evidence="4">
    <location>
        <begin position="19"/>
        <end position="311"/>
    </location>
</feature>
<evidence type="ECO:0000256" key="4">
    <source>
        <dbReference type="SAM" id="SignalP"/>
    </source>
</evidence>
<evidence type="ECO:0000256" key="2">
    <source>
        <dbReference type="ARBA" id="ARBA00024195"/>
    </source>
</evidence>
<dbReference type="GO" id="GO:0004252">
    <property type="term" value="F:serine-type endopeptidase activity"/>
    <property type="evidence" value="ECO:0007669"/>
    <property type="project" value="InterPro"/>
</dbReference>
<dbReference type="SUPFAM" id="SSF50494">
    <property type="entry name" value="Trypsin-like serine proteases"/>
    <property type="match status" value="1"/>
</dbReference>
<dbReference type="PANTHER" id="PTHR24250">
    <property type="entry name" value="CHYMOTRYPSIN-RELATED"/>
    <property type="match status" value="1"/>
</dbReference>
<dbReference type="Pfam" id="PF00089">
    <property type="entry name" value="Trypsin"/>
    <property type="match status" value="1"/>
</dbReference>
<dbReference type="FunFam" id="2.40.10.10:FF:000068">
    <property type="entry name" value="transmembrane protease serine 2"/>
    <property type="match status" value="1"/>
</dbReference>
<reference evidence="6" key="1">
    <citation type="submission" date="2022-12" db="EMBL/GenBank/DDBJ databases">
        <title>Chromosome-level genome assembly of the bean flower thrips Megalurothrips usitatus.</title>
        <authorList>
            <person name="Ma L."/>
            <person name="Liu Q."/>
            <person name="Li H."/>
            <person name="Cai W."/>
        </authorList>
    </citation>
    <scope>NUCLEOTIDE SEQUENCE</scope>
    <source>
        <strain evidence="6">Cailab_2022a</strain>
    </source>
</reference>
<organism evidence="6 7">
    <name type="scientific">Megalurothrips usitatus</name>
    <name type="common">bean blossom thrips</name>
    <dbReference type="NCBI Taxonomy" id="439358"/>
    <lineage>
        <taxon>Eukaryota</taxon>
        <taxon>Metazoa</taxon>
        <taxon>Ecdysozoa</taxon>
        <taxon>Arthropoda</taxon>
        <taxon>Hexapoda</taxon>
        <taxon>Insecta</taxon>
        <taxon>Pterygota</taxon>
        <taxon>Neoptera</taxon>
        <taxon>Paraneoptera</taxon>
        <taxon>Thysanoptera</taxon>
        <taxon>Terebrantia</taxon>
        <taxon>Thripoidea</taxon>
        <taxon>Thripidae</taxon>
        <taxon>Megalurothrips</taxon>
    </lineage>
</organism>
<dbReference type="InterPro" id="IPR043504">
    <property type="entry name" value="Peptidase_S1_PA_chymotrypsin"/>
</dbReference>
<keyword evidence="3" id="KW-0720">Serine protease</keyword>
<dbReference type="InterPro" id="IPR009003">
    <property type="entry name" value="Peptidase_S1_PA"/>
</dbReference>
<dbReference type="PRINTS" id="PR00722">
    <property type="entry name" value="CHYMOTRYPSIN"/>
</dbReference>
<dbReference type="EMBL" id="JAPTSV010000002">
    <property type="protein sequence ID" value="KAJ1531112.1"/>
    <property type="molecule type" value="Genomic_DNA"/>
</dbReference>
<keyword evidence="3" id="KW-0378">Hydrolase</keyword>
<dbReference type="SMART" id="SM00020">
    <property type="entry name" value="Tryp_SPc"/>
    <property type="match status" value="1"/>
</dbReference>
<keyword evidence="1" id="KW-1015">Disulfide bond</keyword>
<evidence type="ECO:0000313" key="6">
    <source>
        <dbReference type="EMBL" id="KAJ1531112.1"/>
    </source>
</evidence>
<dbReference type="PROSITE" id="PS00134">
    <property type="entry name" value="TRYPSIN_HIS"/>
    <property type="match status" value="1"/>
</dbReference>
<dbReference type="InterPro" id="IPR001254">
    <property type="entry name" value="Trypsin_dom"/>
</dbReference>
<dbReference type="GO" id="GO:0006508">
    <property type="term" value="P:proteolysis"/>
    <property type="evidence" value="ECO:0007669"/>
    <property type="project" value="UniProtKB-KW"/>
</dbReference>
<evidence type="ECO:0000313" key="7">
    <source>
        <dbReference type="Proteomes" id="UP001075354"/>
    </source>
</evidence>